<proteinExistence type="predicted"/>
<evidence type="ECO:0000313" key="2">
    <source>
        <dbReference type="Proteomes" id="UP000828390"/>
    </source>
</evidence>
<dbReference type="EMBL" id="JAIWYP010000009">
    <property type="protein sequence ID" value="KAH3774876.1"/>
    <property type="molecule type" value="Genomic_DNA"/>
</dbReference>
<reference evidence="1" key="1">
    <citation type="journal article" date="2019" name="bioRxiv">
        <title>The Genome of the Zebra Mussel, Dreissena polymorpha: A Resource for Invasive Species Research.</title>
        <authorList>
            <person name="McCartney M.A."/>
            <person name="Auch B."/>
            <person name="Kono T."/>
            <person name="Mallez S."/>
            <person name="Zhang Y."/>
            <person name="Obille A."/>
            <person name="Becker A."/>
            <person name="Abrahante J.E."/>
            <person name="Garbe J."/>
            <person name="Badalamenti J.P."/>
            <person name="Herman A."/>
            <person name="Mangelson H."/>
            <person name="Liachko I."/>
            <person name="Sullivan S."/>
            <person name="Sone E.D."/>
            <person name="Koren S."/>
            <person name="Silverstein K.A.T."/>
            <person name="Beckman K.B."/>
            <person name="Gohl D.M."/>
        </authorList>
    </citation>
    <scope>NUCLEOTIDE SEQUENCE</scope>
    <source>
        <strain evidence="1">Duluth1</strain>
        <tissue evidence="1">Whole animal</tissue>
    </source>
</reference>
<gene>
    <name evidence="1" type="ORF">DPMN_176270</name>
</gene>
<organism evidence="1 2">
    <name type="scientific">Dreissena polymorpha</name>
    <name type="common">Zebra mussel</name>
    <name type="synonym">Mytilus polymorpha</name>
    <dbReference type="NCBI Taxonomy" id="45954"/>
    <lineage>
        <taxon>Eukaryota</taxon>
        <taxon>Metazoa</taxon>
        <taxon>Spiralia</taxon>
        <taxon>Lophotrochozoa</taxon>
        <taxon>Mollusca</taxon>
        <taxon>Bivalvia</taxon>
        <taxon>Autobranchia</taxon>
        <taxon>Heteroconchia</taxon>
        <taxon>Euheterodonta</taxon>
        <taxon>Imparidentia</taxon>
        <taxon>Neoheterodontei</taxon>
        <taxon>Myida</taxon>
        <taxon>Dreissenoidea</taxon>
        <taxon>Dreissenidae</taxon>
        <taxon>Dreissena</taxon>
    </lineage>
</organism>
<reference evidence="1" key="2">
    <citation type="submission" date="2020-11" db="EMBL/GenBank/DDBJ databases">
        <authorList>
            <person name="McCartney M.A."/>
            <person name="Auch B."/>
            <person name="Kono T."/>
            <person name="Mallez S."/>
            <person name="Becker A."/>
            <person name="Gohl D.M."/>
            <person name="Silverstein K.A.T."/>
            <person name="Koren S."/>
            <person name="Bechman K.B."/>
            <person name="Herman A."/>
            <person name="Abrahante J.E."/>
            <person name="Garbe J."/>
        </authorList>
    </citation>
    <scope>NUCLEOTIDE SEQUENCE</scope>
    <source>
        <strain evidence="1">Duluth1</strain>
        <tissue evidence="1">Whole animal</tissue>
    </source>
</reference>
<keyword evidence="2" id="KW-1185">Reference proteome</keyword>
<dbReference type="Proteomes" id="UP000828390">
    <property type="component" value="Unassembled WGS sequence"/>
</dbReference>
<protein>
    <submittedName>
        <fullName evidence="1">Uncharacterized protein</fullName>
    </submittedName>
</protein>
<comment type="caution">
    <text evidence="1">The sequence shown here is derived from an EMBL/GenBank/DDBJ whole genome shotgun (WGS) entry which is preliminary data.</text>
</comment>
<sequence length="85" mass="9305">MYCIMNCSNPSWHCLQCGKPNFASSLFDSTVLTPTTTTNSFSVLSFDSPDTPTASSSPKPCTQASQTIKTKHVYHPIKVVSLNFQ</sequence>
<accession>A0A9D4IGR9</accession>
<dbReference type="AlphaFoldDB" id="A0A9D4IGR9"/>
<name>A0A9D4IGR9_DREPO</name>
<evidence type="ECO:0000313" key="1">
    <source>
        <dbReference type="EMBL" id="KAH3774876.1"/>
    </source>
</evidence>